<evidence type="ECO:0000256" key="1">
    <source>
        <dbReference type="SAM" id="MobiDB-lite"/>
    </source>
</evidence>
<evidence type="ECO:0000313" key="2">
    <source>
        <dbReference type="EMBL" id="MPN60594.1"/>
    </source>
</evidence>
<protein>
    <recommendedName>
        <fullName evidence="3">Formyl-CoA transferase</fullName>
    </recommendedName>
</protein>
<dbReference type="EMBL" id="VSSQ01136075">
    <property type="protein sequence ID" value="MPN60594.1"/>
    <property type="molecule type" value="Genomic_DNA"/>
</dbReference>
<gene>
    <name evidence="2" type="ORF">SDC9_208323</name>
</gene>
<proteinExistence type="predicted"/>
<reference evidence="2" key="1">
    <citation type="submission" date="2019-08" db="EMBL/GenBank/DDBJ databases">
        <authorList>
            <person name="Kucharzyk K."/>
            <person name="Murdoch R.W."/>
            <person name="Higgins S."/>
            <person name="Loffler F."/>
        </authorList>
    </citation>
    <scope>NUCLEOTIDE SEQUENCE</scope>
</reference>
<accession>A0A645JJT7</accession>
<evidence type="ECO:0008006" key="3">
    <source>
        <dbReference type="Google" id="ProtNLM"/>
    </source>
</evidence>
<sequence length="75" mass="7643">MLQQVASPWGTHTMVGPGFHLGEEEGGGVIHSAAPRLGEHTHEVLSALGLSDQQIGEMGGGVQACAAARSTPVKV</sequence>
<dbReference type="InterPro" id="IPR023606">
    <property type="entry name" value="CoA-Trfase_III_dom_1_sf"/>
</dbReference>
<feature type="region of interest" description="Disordered" evidence="1">
    <location>
        <begin position="1"/>
        <end position="26"/>
    </location>
</feature>
<organism evidence="2">
    <name type="scientific">bioreactor metagenome</name>
    <dbReference type="NCBI Taxonomy" id="1076179"/>
    <lineage>
        <taxon>unclassified sequences</taxon>
        <taxon>metagenomes</taxon>
        <taxon>ecological metagenomes</taxon>
    </lineage>
</organism>
<dbReference type="SUPFAM" id="SSF89796">
    <property type="entry name" value="CoA-transferase family III (CaiB/BaiF)"/>
    <property type="match status" value="1"/>
</dbReference>
<name>A0A645JJT7_9ZZZZ</name>
<dbReference type="Gene3D" id="3.40.50.10540">
    <property type="entry name" value="Crotonobetainyl-coa:carnitine coa-transferase, domain 1"/>
    <property type="match status" value="1"/>
</dbReference>
<comment type="caution">
    <text evidence="2">The sequence shown here is derived from an EMBL/GenBank/DDBJ whole genome shotgun (WGS) entry which is preliminary data.</text>
</comment>
<dbReference type="AlphaFoldDB" id="A0A645JJT7"/>